<feature type="transmembrane region" description="Helical" evidence="1">
    <location>
        <begin position="95"/>
        <end position="113"/>
    </location>
</feature>
<feature type="transmembrane region" description="Helical" evidence="1">
    <location>
        <begin position="143"/>
        <end position="163"/>
    </location>
</feature>
<keyword evidence="3" id="KW-1185">Reference proteome</keyword>
<evidence type="ECO:0000256" key="1">
    <source>
        <dbReference type="SAM" id="Phobius"/>
    </source>
</evidence>
<feature type="transmembrane region" description="Helical" evidence="1">
    <location>
        <begin position="120"/>
        <end position="137"/>
    </location>
</feature>
<keyword evidence="1" id="KW-0472">Membrane</keyword>
<dbReference type="EMBL" id="BMAR01000001">
    <property type="protein sequence ID" value="GFR39732.1"/>
    <property type="molecule type" value="Genomic_DNA"/>
</dbReference>
<keyword evidence="1" id="KW-1133">Transmembrane helix</keyword>
<proteinExistence type="predicted"/>
<organism evidence="2 3">
    <name type="scientific">Astrephomene gubernaculifera</name>
    <dbReference type="NCBI Taxonomy" id="47775"/>
    <lineage>
        <taxon>Eukaryota</taxon>
        <taxon>Viridiplantae</taxon>
        <taxon>Chlorophyta</taxon>
        <taxon>core chlorophytes</taxon>
        <taxon>Chlorophyceae</taxon>
        <taxon>CS clade</taxon>
        <taxon>Chlamydomonadales</taxon>
        <taxon>Astrephomenaceae</taxon>
        <taxon>Astrephomene</taxon>
    </lineage>
</organism>
<evidence type="ECO:0000313" key="3">
    <source>
        <dbReference type="Proteomes" id="UP001054857"/>
    </source>
</evidence>
<accession>A0AAD3DG33</accession>
<dbReference type="AlphaFoldDB" id="A0AAD3DG33"/>
<dbReference type="Proteomes" id="UP001054857">
    <property type="component" value="Unassembled WGS sequence"/>
</dbReference>
<keyword evidence="1" id="KW-0812">Transmembrane</keyword>
<feature type="transmembrane region" description="Helical" evidence="1">
    <location>
        <begin position="45"/>
        <end position="63"/>
    </location>
</feature>
<feature type="transmembrane region" description="Helical" evidence="1">
    <location>
        <begin position="70"/>
        <end position="89"/>
    </location>
</feature>
<feature type="transmembrane region" description="Helical" evidence="1">
    <location>
        <begin position="14"/>
        <end position="33"/>
    </location>
</feature>
<reference evidence="2 3" key="1">
    <citation type="journal article" date="2021" name="Sci. Rep.">
        <title>Genome sequencing of the multicellular alga Astrephomene provides insights into convergent evolution of germ-soma differentiation.</title>
        <authorList>
            <person name="Yamashita S."/>
            <person name="Yamamoto K."/>
            <person name="Matsuzaki R."/>
            <person name="Suzuki S."/>
            <person name="Yamaguchi H."/>
            <person name="Hirooka S."/>
            <person name="Minakuchi Y."/>
            <person name="Miyagishima S."/>
            <person name="Kawachi M."/>
            <person name="Toyoda A."/>
            <person name="Nozaki H."/>
        </authorList>
    </citation>
    <scope>NUCLEOTIDE SEQUENCE [LARGE SCALE GENOMIC DNA]</scope>
    <source>
        <strain evidence="2 3">NIES-4017</strain>
    </source>
</reference>
<evidence type="ECO:0000313" key="2">
    <source>
        <dbReference type="EMBL" id="GFR39732.1"/>
    </source>
</evidence>
<gene>
    <name evidence="2" type="ORF">Agub_g213</name>
</gene>
<feature type="non-terminal residue" evidence="2">
    <location>
        <position position="169"/>
    </location>
</feature>
<sequence>IASLRETAEWLETFHGYMIMLISYFMAGGTAALAQMCVAGQPTGIAGVAAALGMEAAVFVRCWRMTGEALPPTPACLALIAVAALMAAYQPLVGAWGIVGGVLGGALSGVLAYDVLYGMRVVLGVSMLLALAGWEFLTWLPQVVWQWLVVAGIAVWEVVKVIVQAVRGV</sequence>
<comment type="caution">
    <text evidence="2">The sequence shown here is derived from an EMBL/GenBank/DDBJ whole genome shotgun (WGS) entry which is preliminary data.</text>
</comment>
<protein>
    <submittedName>
        <fullName evidence="2">Uncharacterized protein</fullName>
    </submittedName>
</protein>
<name>A0AAD3DG33_9CHLO</name>